<dbReference type="Pfam" id="PF18403">
    <property type="entry name" value="Thioredoxin_15"/>
    <property type="match status" value="1"/>
</dbReference>
<reference evidence="16 17" key="1">
    <citation type="submission" date="2019-10" db="EMBL/GenBank/DDBJ databases">
        <title>Assembly and Annotation for the nematode Trichostrongylus colubriformis.</title>
        <authorList>
            <person name="Martin J."/>
        </authorList>
    </citation>
    <scope>NUCLEOTIDE SEQUENCE [LARGE SCALE GENOMIC DNA]</scope>
    <source>
        <strain evidence="16">G859</strain>
        <tissue evidence="16">Whole worm</tissue>
    </source>
</reference>
<dbReference type="InterPro" id="IPR040694">
    <property type="entry name" value="UGGT_TRXL_2"/>
</dbReference>
<comment type="cofactor">
    <cofactor evidence="1">
        <name>Ca(2+)</name>
        <dbReference type="ChEBI" id="CHEBI:29108"/>
    </cofactor>
</comment>
<keyword evidence="6" id="KW-0732">Signal</keyword>
<dbReference type="InterPro" id="IPR040692">
    <property type="entry name" value="UGGT_TRXL_3"/>
</dbReference>
<proteinExistence type="inferred from homology"/>
<keyword evidence="7" id="KW-0256">Endoplasmic reticulum</keyword>
<evidence type="ECO:0000256" key="1">
    <source>
        <dbReference type="ARBA" id="ARBA00001913"/>
    </source>
</evidence>
<feature type="domain" description="UGGT thioredoxin-like" evidence="13">
    <location>
        <begin position="457"/>
        <end position="556"/>
    </location>
</feature>
<evidence type="ECO:0000256" key="9">
    <source>
        <dbReference type="ARBA" id="ARBA00045874"/>
    </source>
</evidence>
<comment type="function">
    <text evidence="9">Recognizes glycoproteins with minor folding defects. Reglucosylates single N-glycans near the misfolded part of the protein, thus providing quality control for protein folding in the endoplasmic reticulum. Reglucosylated proteins are recognized by calreticulin for recycling to the endoplasmic reticulum and refolding or degradation.</text>
</comment>
<evidence type="ECO:0000256" key="4">
    <source>
        <dbReference type="ARBA" id="ARBA00006351"/>
    </source>
</evidence>
<evidence type="ECO:0000256" key="2">
    <source>
        <dbReference type="ARBA" id="ARBA00004319"/>
    </source>
</evidence>
<dbReference type="GO" id="GO:0036503">
    <property type="term" value="P:ERAD pathway"/>
    <property type="evidence" value="ECO:0007669"/>
    <property type="project" value="TreeGrafter"/>
</dbReference>
<dbReference type="GO" id="GO:0003980">
    <property type="term" value="F:UDP-glucose:glycoprotein glucosyltransferase activity"/>
    <property type="evidence" value="ECO:0007669"/>
    <property type="project" value="InterPro"/>
</dbReference>
<dbReference type="EMBL" id="WIXE01001219">
    <property type="protein sequence ID" value="KAK5985888.1"/>
    <property type="molecule type" value="Genomic_DNA"/>
</dbReference>
<gene>
    <name evidence="16" type="ORF">GCK32_007433</name>
</gene>
<evidence type="ECO:0000259" key="14">
    <source>
        <dbReference type="Pfam" id="PF18403"/>
    </source>
</evidence>
<feature type="domain" description="UGGT thioredoxin-like" evidence="11">
    <location>
        <begin position="71"/>
        <end position="248"/>
    </location>
</feature>
<evidence type="ECO:0008006" key="18">
    <source>
        <dbReference type="Google" id="ProtNLM"/>
    </source>
</evidence>
<organism evidence="16 17">
    <name type="scientific">Trichostrongylus colubriformis</name>
    <name type="common">Black scour worm</name>
    <dbReference type="NCBI Taxonomy" id="6319"/>
    <lineage>
        <taxon>Eukaryota</taxon>
        <taxon>Metazoa</taxon>
        <taxon>Ecdysozoa</taxon>
        <taxon>Nematoda</taxon>
        <taxon>Chromadorea</taxon>
        <taxon>Rhabditida</taxon>
        <taxon>Rhabditina</taxon>
        <taxon>Rhabditomorpha</taxon>
        <taxon>Strongyloidea</taxon>
        <taxon>Trichostrongylidae</taxon>
        <taxon>Trichostrongylus</taxon>
    </lineage>
</organism>
<feature type="domain" description="Glucosyltransferase 24 catalytic" evidence="15">
    <location>
        <begin position="1068"/>
        <end position="1167"/>
    </location>
</feature>
<sequence length="1172" mass="133159">MGWGPAIAFTLTIQTRSNDVFRTGGLILKVLRTSGMLRRLLCAVLSLWFTFPAVESASKSVIVSLNSKWNSTSLLAEISEFMAKEDEQLFWRFISQTADKCPDRDWSQVSDEMKYETGIEQASKILSPPLLDLLKLSLSLRVYSPTVQLFHQTGADYAMPCAAFFDVHGARGCNVDELEKAMESAHERDPPRLLSIDHVFHLGKEAKTIVIIYGEICTQEWLQLHTKAVELASSQKMQYVLRHHMTPETHKTKVSLSGYGVELAIKSTEYKAVDVSEQKNEENIDEENFHGFNFKQLKKNYIDSSDHIEAFKLHLMESQELGPTKQWQLQDLSFQAAQRIINEGENALEALSQLSQDFPLHARSLSRHVVHQEVRRDIELNRKNHLSDAGLEPGESALYLNGLNLDMDSLDIFQLFNIIRQEELVSTGFFNLGFRRDYLPILTNIDLSEDKNKYAVDYRSAYPMFLNNLDTDVRYKHWRNSVKLLLEPYYPGMIRPIARNLFTLIFVLDPAHEDSRKLLKMAHTLYEHEVPLRIGLLFAVESNEAVNGTNDVGVAILNLLNFLAVDNAYHDALRIVVEPLTLWVVADLDSEHGRQIVYSAIKSLKRSSMTRLGIIMNPSNPTTLCEENSIPSLVNAAMRLLPHTQAKQFITKLVKEQFAKDLHSGAMKWEELAVGGMDVNKFENEKRLLNCEPLKFDGIFVRDVLKLSPGERAFIANGIIVGPFDEQETIIESDVELIARIVDSRGSSIIASQIDKWSADSGSDSPSDLVMQSFALVLKHGVNRKRTFVTLGKYKNSAVTLSAEDNDRAAMNIVAVLDPLSRSAQKLSAILQLLRKSINCDVKIVLNPIPKLSELPLKRFYRYVAVPEIQFDKSGKIIENQARFNNLPPKQLLTLSVHSPDAWMVESVFAEYDLDNIRMEQVSSNIVALFSLEHILLEGHCFDEVSGSPPRGLQFVLGTSSQPSQFDTIVMANLGYFQLKANPGAWLLQLREGKSSEIYTIASHRNTKGDEDNAILVLIDSFSGRTIRVHVSKRKGMEQRSFLPEEGESDGIWNSISKSFIAEKYDVINVFSLASGQLYERFLNIVMVSVVKNTKKPVKFWLLKNYLSPHFKGSLPLLSRKYGFDYALVEYKWPRWLHQQKEKHRVMWGYKILFLDVLFTLDVQSSLWMLIK</sequence>
<dbReference type="Gene3D" id="3.90.550.10">
    <property type="entry name" value="Spore Coat Polysaccharide Biosynthesis Protein SpsA, Chain A"/>
    <property type="match status" value="1"/>
</dbReference>
<evidence type="ECO:0000259" key="15">
    <source>
        <dbReference type="Pfam" id="PF18404"/>
    </source>
</evidence>
<keyword evidence="8" id="KW-0325">Glycoprotein</keyword>
<name>A0AAN8GBL1_TRICO</name>
<dbReference type="InterPro" id="IPR029044">
    <property type="entry name" value="Nucleotide-diphossugar_trans"/>
</dbReference>
<evidence type="ECO:0000313" key="17">
    <source>
        <dbReference type="Proteomes" id="UP001331761"/>
    </source>
</evidence>
<comment type="caution">
    <text evidence="16">The sequence shown here is derived from an EMBL/GenBank/DDBJ whole genome shotgun (WGS) entry which is preliminary data.</text>
</comment>
<comment type="similarity">
    <text evidence="4">Belongs to the glycosyltransferase 8 family.</text>
</comment>
<dbReference type="InterPro" id="IPR040525">
    <property type="entry name" value="UGGT_TRXL_4"/>
</dbReference>
<dbReference type="Pfam" id="PF18402">
    <property type="entry name" value="Thioredoxin_14"/>
    <property type="match status" value="1"/>
</dbReference>
<dbReference type="InterPro" id="IPR009448">
    <property type="entry name" value="UDP-g_GGtrans"/>
</dbReference>
<dbReference type="PANTHER" id="PTHR11226:SF0">
    <property type="entry name" value="UDP-GLUCOSE:GLYCOPROTEIN GLUCOSYLTRANSFERASE"/>
    <property type="match status" value="1"/>
</dbReference>
<dbReference type="Pfam" id="PF18404">
    <property type="entry name" value="Glyco_transf_24"/>
    <property type="match status" value="1"/>
</dbReference>
<protein>
    <recommendedName>
        <fullName evidence="18">UDP-glucose:glycoprotein glucosyltransferase</fullName>
    </recommendedName>
</protein>
<evidence type="ECO:0000256" key="3">
    <source>
        <dbReference type="ARBA" id="ARBA00004922"/>
    </source>
</evidence>
<dbReference type="PANTHER" id="PTHR11226">
    <property type="entry name" value="UDP-GLUCOSE GLYCOPROTEIN:GLUCOSYLTRANSFERASE"/>
    <property type="match status" value="1"/>
</dbReference>
<dbReference type="InterPro" id="IPR040693">
    <property type="entry name" value="UGGT_TRXL_1"/>
</dbReference>
<evidence type="ECO:0000259" key="13">
    <source>
        <dbReference type="Pfam" id="PF18402"/>
    </source>
</evidence>
<keyword evidence="5" id="KW-0808">Transferase</keyword>
<dbReference type="Pfam" id="PF18400">
    <property type="entry name" value="Thioredoxin_12"/>
    <property type="match status" value="1"/>
</dbReference>
<comment type="catalytic activity">
    <reaction evidence="10">
        <text>N(4)-(alpha-D-Man-(1-&gt;2)-alpha-D-Man-(1-&gt;2)-alpha-D-Man-(1-&gt;3)-[alpha-D-Man-(1-&gt;2)-alpha-D-Man-(1-&gt;3)-[alpha-D-Man-(1-&gt;2)-alpha-D-Man-(1-&gt;6)]-alpha-D-Man-(1-&gt;6)]-beta-D-Man-(1-&gt;4)-beta-D-GlcNAc-(1-&gt;4)-beta-D-GlcNAc)-L-asparaginyl-[protein] (N-glucan mannose isomer 9A1,2,3B1,2,3) + UDP-alpha-D-glucose = N(4)-(alpha-D-Glc-(1-&gt;3)-alpha-D-Man-(1-&gt;2)-alpha-D-Man-(1-&gt;2)-alpha-D-Man-(1-&gt;3)-[alpha-D-Man-(1-&gt;2)-alpha-D-Man-(1-&gt;3)-[alpha-D-Man-(1-&gt;2)-alpha-D-Man-(1-&gt;6)]-alpha-D-Man-(1-&gt;6)]-beta-D-Man-(1-&gt;4)-beta-D-GlcNAc-(1-&gt;4)-beta-D-GlcNAc)-L-asparaginyl-[protein] + UDP + H(+)</text>
        <dbReference type="Rhea" id="RHEA:61304"/>
        <dbReference type="Rhea" id="RHEA-COMP:14356"/>
        <dbReference type="Rhea" id="RHEA-COMP:14357"/>
        <dbReference type="ChEBI" id="CHEBI:15378"/>
        <dbReference type="ChEBI" id="CHEBI:58223"/>
        <dbReference type="ChEBI" id="CHEBI:58885"/>
        <dbReference type="ChEBI" id="CHEBI:59080"/>
        <dbReference type="ChEBI" id="CHEBI:139493"/>
    </reaction>
</comment>
<dbReference type="Pfam" id="PF06427">
    <property type="entry name" value="UDP-g_GGTase"/>
    <property type="match status" value="1"/>
</dbReference>
<evidence type="ECO:0000256" key="8">
    <source>
        <dbReference type="ARBA" id="ARBA00023180"/>
    </source>
</evidence>
<evidence type="ECO:0000256" key="5">
    <source>
        <dbReference type="ARBA" id="ARBA00022679"/>
    </source>
</evidence>
<evidence type="ECO:0000256" key="7">
    <source>
        <dbReference type="ARBA" id="ARBA00022824"/>
    </source>
</evidence>
<dbReference type="Proteomes" id="UP001331761">
    <property type="component" value="Unassembled WGS sequence"/>
</dbReference>
<comment type="subcellular location">
    <subcellularLocation>
        <location evidence="2">Endoplasmic reticulum lumen</location>
    </subcellularLocation>
</comment>
<feature type="domain" description="UGGT thioredoxin-like" evidence="12">
    <location>
        <begin position="318"/>
        <end position="451"/>
    </location>
</feature>
<accession>A0AAN8GBL1</accession>
<feature type="domain" description="UDP-glucose:glycoprotein glucosyltransferase thioredoxin-like" evidence="14">
    <location>
        <begin position="576"/>
        <end position="777"/>
    </location>
</feature>
<dbReference type="GO" id="GO:0005788">
    <property type="term" value="C:endoplasmic reticulum lumen"/>
    <property type="evidence" value="ECO:0007669"/>
    <property type="project" value="UniProtKB-SubCell"/>
</dbReference>
<dbReference type="Pfam" id="PF18401">
    <property type="entry name" value="Thioredoxin_13"/>
    <property type="match status" value="1"/>
</dbReference>
<evidence type="ECO:0000313" key="16">
    <source>
        <dbReference type="EMBL" id="KAK5985888.1"/>
    </source>
</evidence>
<dbReference type="SUPFAM" id="SSF53448">
    <property type="entry name" value="Nucleotide-diphospho-sugar transferases"/>
    <property type="match status" value="1"/>
</dbReference>
<keyword evidence="17" id="KW-1185">Reference proteome</keyword>
<dbReference type="AlphaFoldDB" id="A0AAN8GBL1"/>
<dbReference type="GO" id="GO:0051082">
    <property type="term" value="F:unfolded protein binding"/>
    <property type="evidence" value="ECO:0007669"/>
    <property type="project" value="TreeGrafter"/>
</dbReference>
<dbReference type="GO" id="GO:0018279">
    <property type="term" value="P:protein N-linked glycosylation via asparagine"/>
    <property type="evidence" value="ECO:0007669"/>
    <property type="project" value="TreeGrafter"/>
</dbReference>
<evidence type="ECO:0000256" key="6">
    <source>
        <dbReference type="ARBA" id="ARBA00022729"/>
    </source>
</evidence>
<evidence type="ECO:0000256" key="10">
    <source>
        <dbReference type="ARBA" id="ARBA00048456"/>
    </source>
</evidence>
<dbReference type="InterPro" id="IPR040497">
    <property type="entry name" value="Glyco_transf_24"/>
</dbReference>
<evidence type="ECO:0000259" key="11">
    <source>
        <dbReference type="Pfam" id="PF18400"/>
    </source>
</evidence>
<evidence type="ECO:0000259" key="12">
    <source>
        <dbReference type="Pfam" id="PF18401"/>
    </source>
</evidence>
<comment type="pathway">
    <text evidence="3">Protein modification; protein glycosylation.</text>
</comment>